<sequence length="398" mass="40024">MGRPADAADAGGRQPADEGSGAVRSAVRAPEIAYHPARRSVARRGPADPVKVLMHRHRELCERAVDPLEIAAGLEAHGLTDRTAARYRHRDVFSLAEELYARVPGVGRPAARAPGSQQDPGDGARSGWALPALLPGVACLATAGVLRASEGVLGGGARFAVTAVGALLVVLSLRFCLRGGPLRTPDGAEGVTLYVCWLLGYVVYGDDLLAQVISGGPDGDWTAAPGPLLGLVPALAPAAWCAHLFAVHARHRLAGSHGLSEFGAGVRPLLFGVVALFLGALTALLFLADLGHPGAGGGLGGPVALGALLFLARLLAVHGFPEPAATGLAAACAAEVAATFLVLAGRLPGLGLLARPVEAVVAAAGTGGVPVLACGVAAFGLLVHASVTLTRASAHASA</sequence>
<feature type="transmembrane region" description="Helical" evidence="2">
    <location>
        <begin position="328"/>
        <end position="347"/>
    </location>
</feature>
<accession>A0ABV9V1P3</accession>
<keyword evidence="2" id="KW-0472">Membrane</keyword>
<feature type="compositionally biased region" description="Low complexity" evidence="1">
    <location>
        <begin position="1"/>
        <end position="14"/>
    </location>
</feature>
<reference evidence="4" key="1">
    <citation type="journal article" date="2019" name="Int. J. Syst. Evol. Microbiol.">
        <title>The Global Catalogue of Microorganisms (GCM) 10K type strain sequencing project: providing services to taxonomists for standard genome sequencing and annotation.</title>
        <authorList>
            <consortium name="The Broad Institute Genomics Platform"/>
            <consortium name="The Broad Institute Genome Sequencing Center for Infectious Disease"/>
            <person name="Wu L."/>
            <person name="Ma J."/>
        </authorList>
    </citation>
    <scope>NUCLEOTIDE SEQUENCE [LARGE SCALE GENOMIC DNA]</scope>
    <source>
        <strain evidence="4">ICMP 257</strain>
    </source>
</reference>
<keyword evidence="4" id="KW-1185">Reference proteome</keyword>
<keyword evidence="2" id="KW-0812">Transmembrane</keyword>
<comment type="caution">
    <text evidence="3">The sequence shown here is derived from an EMBL/GenBank/DDBJ whole genome shotgun (WGS) entry which is preliminary data.</text>
</comment>
<organism evidence="3 4">
    <name type="scientific">Streptomyces atroolivaceus</name>
    <dbReference type="NCBI Taxonomy" id="66869"/>
    <lineage>
        <taxon>Bacteria</taxon>
        <taxon>Bacillati</taxon>
        <taxon>Actinomycetota</taxon>
        <taxon>Actinomycetes</taxon>
        <taxon>Kitasatosporales</taxon>
        <taxon>Streptomycetaceae</taxon>
        <taxon>Streptomyces</taxon>
    </lineage>
</organism>
<feature type="transmembrane region" description="Helical" evidence="2">
    <location>
        <begin position="224"/>
        <end position="247"/>
    </location>
</feature>
<dbReference type="EMBL" id="JBHSJE010000001">
    <property type="protein sequence ID" value="MFC4977286.1"/>
    <property type="molecule type" value="Genomic_DNA"/>
</dbReference>
<dbReference type="RefSeq" id="WP_033298120.1">
    <property type="nucleotide sequence ID" value="NZ_JBFAGR010000009.1"/>
</dbReference>
<feature type="transmembrane region" description="Helical" evidence="2">
    <location>
        <begin position="294"/>
        <end position="316"/>
    </location>
</feature>
<feature type="transmembrane region" description="Helical" evidence="2">
    <location>
        <begin position="187"/>
        <end position="204"/>
    </location>
</feature>
<evidence type="ECO:0000313" key="3">
    <source>
        <dbReference type="EMBL" id="MFC4977286.1"/>
    </source>
</evidence>
<feature type="transmembrane region" description="Helical" evidence="2">
    <location>
        <begin position="359"/>
        <end position="383"/>
    </location>
</feature>
<gene>
    <name evidence="3" type="ORF">ACFPL4_02780</name>
</gene>
<evidence type="ECO:0008006" key="5">
    <source>
        <dbReference type="Google" id="ProtNLM"/>
    </source>
</evidence>
<dbReference type="Proteomes" id="UP001595908">
    <property type="component" value="Unassembled WGS sequence"/>
</dbReference>
<feature type="transmembrane region" description="Helical" evidence="2">
    <location>
        <begin position="128"/>
        <end position="149"/>
    </location>
</feature>
<proteinExistence type="predicted"/>
<keyword evidence="2" id="KW-1133">Transmembrane helix</keyword>
<evidence type="ECO:0000313" key="4">
    <source>
        <dbReference type="Proteomes" id="UP001595908"/>
    </source>
</evidence>
<dbReference type="GeneID" id="31232288"/>
<feature type="transmembrane region" description="Helical" evidence="2">
    <location>
        <begin position="268"/>
        <end position="288"/>
    </location>
</feature>
<feature type="transmembrane region" description="Helical" evidence="2">
    <location>
        <begin position="155"/>
        <end position="175"/>
    </location>
</feature>
<name>A0ABV9V1P3_STRAZ</name>
<feature type="region of interest" description="Disordered" evidence="1">
    <location>
        <begin position="1"/>
        <end position="28"/>
    </location>
</feature>
<protein>
    <recommendedName>
        <fullName evidence="5">Integral membrane protein</fullName>
    </recommendedName>
</protein>
<evidence type="ECO:0000256" key="2">
    <source>
        <dbReference type="SAM" id="Phobius"/>
    </source>
</evidence>
<evidence type="ECO:0000256" key="1">
    <source>
        <dbReference type="SAM" id="MobiDB-lite"/>
    </source>
</evidence>